<proteinExistence type="predicted"/>
<dbReference type="SMART" id="SM00091">
    <property type="entry name" value="PAS"/>
    <property type="match status" value="2"/>
</dbReference>
<dbReference type="SMART" id="SM00388">
    <property type="entry name" value="HisKA"/>
    <property type="match status" value="1"/>
</dbReference>
<name>A0A847RKA5_9BACT</name>
<keyword evidence="6" id="KW-0902">Two-component regulatory system</keyword>
<reference evidence="10 11" key="1">
    <citation type="submission" date="2020-04" db="EMBL/GenBank/DDBJ databases">
        <authorList>
            <person name="Yin C."/>
        </authorList>
    </citation>
    <scope>NUCLEOTIDE SEQUENCE [LARGE SCALE GENOMIC DNA]</scope>
    <source>
        <strain evidence="10 11">Ae27</strain>
    </source>
</reference>
<evidence type="ECO:0000256" key="2">
    <source>
        <dbReference type="ARBA" id="ARBA00012438"/>
    </source>
</evidence>
<dbReference type="Pfam" id="PF02518">
    <property type="entry name" value="HATPase_c"/>
    <property type="match status" value="1"/>
</dbReference>
<dbReference type="NCBIfam" id="TIGR00229">
    <property type="entry name" value="sensory_box"/>
    <property type="match status" value="2"/>
</dbReference>
<comment type="caution">
    <text evidence="10">The sequence shown here is derived from an EMBL/GenBank/DDBJ whole genome shotgun (WGS) entry which is preliminary data.</text>
</comment>
<organism evidence="10 11">
    <name type="scientific">Chitinophaga varians</name>
    <dbReference type="NCBI Taxonomy" id="2202339"/>
    <lineage>
        <taxon>Bacteria</taxon>
        <taxon>Pseudomonadati</taxon>
        <taxon>Bacteroidota</taxon>
        <taxon>Chitinophagia</taxon>
        <taxon>Chitinophagales</taxon>
        <taxon>Chitinophagaceae</taxon>
        <taxon>Chitinophaga</taxon>
    </lineage>
</organism>
<dbReference type="Pfam" id="PF13426">
    <property type="entry name" value="PAS_9"/>
    <property type="match status" value="1"/>
</dbReference>
<dbReference type="EMBL" id="JABAIA010000002">
    <property type="protein sequence ID" value="NLR66250.1"/>
    <property type="molecule type" value="Genomic_DNA"/>
</dbReference>
<keyword evidence="11" id="KW-1185">Reference proteome</keyword>
<dbReference type="InterPro" id="IPR003594">
    <property type="entry name" value="HATPase_dom"/>
</dbReference>
<evidence type="ECO:0000256" key="5">
    <source>
        <dbReference type="ARBA" id="ARBA00022777"/>
    </source>
</evidence>
<comment type="catalytic activity">
    <reaction evidence="1">
        <text>ATP + protein L-histidine = ADP + protein N-phospho-L-histidine.</text>
        <dbReference type="EC" id="2.7.13.3"/>
    </reaction>
</comment>
<evidence type="ECO:0000259" key="9">
    <source>
        <dbReference type="PROSITE" id="PS50113"/>
    </source>
</evidence>
<dbReference type="CDD" id="cd00130">
    <property type="entry name" value="PAS"/>
    <property type="match status" value="2"/>
</dbReference>
<dbReference type="InterPro" id="IPR005467">
    <property type="entry name" value="His_kinase_dom"/>
</dbReference>
<dbReference type="PANTHER" id="PTHR43711:SF26">
    <property type="entry name" value="SENSOR HISTIDINE KINASE RCSC"/>
    <property type="match status" value="1"/>
</dbReference>
<dbReference type="SMART" id="SM00086">
    <property type="entry name" value="PAC"/>
    <property type="match status" value="1"/>
</dbReference>
<dbReference type="InterPro" id="IPR000700">
    <property type="entry name" value="PAS-assoc_C"/>
</dbReference>
<keyword evidence="5" id="KW-0418">Kinase</keyword>
<evidence type="ECO:0000259" key="7">
    <source>
        <dbReference type="PROSITE" id="PS50109"/>
    </source>
</evidence>
<evidence type="ECO:0000256" key="3">
    <source>
        <dbReference type="ARBA" id="ARBA00022553"/>
    </source>
</evidence>
<dbReference type="CDD" id="cd00075">
    <property type="entry name" value="HATPase"/>
    <property type="match status" value="1"/>
</dbReference>
<dbReference type="AlphaFoldDB" id="A0A847RKA5"/>
<feature type="domain" description="Histidine kinase" evidence="7">
    <location>
        <begin position="292"/>
        <end position="507"/>
    </location>
</feature>
<keyword evidence="3" id="KW-0597">Phosphoprotein</keyword>
<accession>A0A847RKA5</accession>
<keyword evidence="4" id="KW-0808">Transferase</keyword>
<feature type="domain" description="PAC" evidence="9">
    <location>
        <begin position="222"/>
        <end position="274"/>
    </location>
</feature>
<gene>
    <name evidence="10" type="ORF">HGH92_18230</name>
</gene>
<dbReference type="InterPro" id="IPR004358">
    <property type="entry name" value="Sig_transdc_His_kin-like_C"/>
</dbReference>
<dbReference type="CDD" id="cd00082">
    <property type="entry name" value="HisKA"/>
    <property type="match status" value="1"/>
</dbReference>
<dbReference type="InterPro" id="IPR050736">
    <property type="entry name" value="Sensor_HK_Regulatory"/>
</dbReference>
<dbReference type="Gene3D" id="3.30.565.10">
    <property type="entry name" value="Histidine kinase-like ATPase, C-terminal domain"/>
    <property type="match status" value="1"/>
</dbReference>
<dbReference type="InterPro" id="IPR035965">
    <property type="entry name" value="PAS-like_dom_sf"/>
</dbReference>
<dbReference type="PRINTS" id="PR00344">
    <property type="entry name" value="BCTRLSENSOR"/>
</dbReference>
<dbReference type="InterPro" id="IPR000014">
    <property type="entry name" value="PAS"/>
</dbReference>
<sequence>MTITSTARMPGFELLFNHATQGILLVDGAGLIQAANPCFLEWSGHTAEEVQGKPMDTLLAGDIRSWLRCKNGQALPVKVSSTSYLQGDQHHQIYFVTDISTQQQTADALKRAQDAQQLEAHIMAGKESAYRRVSNFLNSIWTNLDAILIVTEPMGHIRFFNPAAVKMLGYPAREVTDTGSLTQFHDFQELEYRATKLSEELGQQVEPGFDSLTVKARLNLPNENEWTYIRKDGTRFPVALTVSAIRDENQQITGYIAIGLDISARRKSEAELRQALDKEKELNVLKSRFVSIASHEFRTPLSTVLSSTYLLEKYTTTEDQPKRLAHIRKIASAVHLLTDILNDFLSLGKIEEGKIQVRPALTDTRKHIEKILAEAEGLKRGKQQVVYSHEGPAESTFDGNLLRHVLTNLVSNALKFSHEEGIVYVRTLSTPYRLTLSVKDCGIGIKSEDQQHLFERFFRGSNVENIQGTGLGLHIVAKYTELMKGQVTCHSEPDKGTEFIVHIPTPKT</sequence>
<dbReference type="SMART" id="SM00387">
    <property type="entry name" value="HATPase_c"/>
    <property type="match status" value="1"/>
</dbReference>
<dbReference type="PROSITE" id="PS50113">
    <property type="entry name" value="PAC"/>
    <property type="match status" value="1"/>
</dbReference>
<dbReference type="GO" id="GO:0000155">
    <property type="term" value="F:phosphorelay sensor kinase activity"/>
    <property type="evidence" value="ECO:0007669"/>
    <property type="project" value="InterPro"/>
</dbReference>
<evidence type="ECO:0000256" key="4">
    <source>
        <dbReference type="ARBA" id="ARBA00022679"/>
    </source>
</evidence>
<dbReference type="Gene3D" id="1.10.287.130">
    <property type="match status" value="1"/>
</dbReference>
<dbReference type="InterPro" id="IPR003661">
    <property type="entry name" value="HisK_dim/P_dom"/>
</dbReference>
<dbReference type="Proteomes" id="UP000570474">
    <property type="component" value="Unassembled WGS sequence"/>
</dbReference>
<feature type="domain" description="PAS" evidence="8">
    <location>
        <begin position="129"/>
        <end position="204"/>
    </location>
</feature>
<dbReference type="SUPFAM" id="SSF47384">
    <property type="entry name" value="Homodimeric domain of signal transducing histidine kinase"/>
    <property type="match status" value="1"/>
</dbReference>
<dbReference type="PROSITE" id="PS50109">
    <property type="entry name" value="HIS_KIN"/>
    <property type="match status" value="1"/>
</dbReference>
<evidence type="ECO:0000313" key="11">
    <source>
        <dbReference type="Proteomes" id="UP000570474"/>
    </source>
</evidence>
<dbReference type="Pfam" id="PF13188">
    <property type="entry name" value="PAS_8"/>
    <property type="match status" value="1"/>
</dbReference>
<dbReference type="RefSeq" id="WP_168872187.1">
    <property type="nucleotide sequence ID" value="NZ_JABAIA010000002.1"/>
</dbReference>
<dbReference type="PROSITE" id="PS50112">
    <property type="entry name" value="PAS"/>
    <property type="match status" value="1"/>
</dbReference>
<dbReference type="SUPFAM" id="SSF55874">
    <property type="entry name" value="ATPase domain of HSP90 chaperone/DNA topoisomerase II/histidine kinase"/>
    <property type="match status" value="1"/>
</dbReference>
<dbReference type="PANTHER" id="PTHR43711">
    <property type="entry name" value="TWO-COMPONENT HISTIDINE KINASE"/>
    <property type="match status" value="1"/>
</dbReference>
<dbReference type="InterPro" id="IPR001610">
    <property type="entry name" value="PAC"/>
</dbReference>
<dbReference type="EC" id="2.7.13.3" evidence="2"/>
<evidence type="ECO:0000256" key="6">
    <source>
        <dbReference type="ARBA" id="ARBA00023012"/>
    </source>
</evidence>
<dbReference type="Gene3D" id="3.30.450.20">
    <property type="entry name" value="PAS domain"/>
    <property type="match status" value="2"/>
</dbReference>
<dbReference type="InterPro" id="IPR036097">
    <property type="entry name" value="HisK_dim/P_sf"/>
</dbReference>
<protein>
    <recommendedName>
        <fullName evidence="2">histidine kinase</fullName>
        <ecNumber evidence="2">2.7.13.3</ecNumber>
    </recommendedName>
</protein>
<dbReference type="InterPro" id="IPR036890">
    <property type="entry name" value="HATPase_C_sf"/>
</dbReference>
<dbReference type="SUPFAM" id="SSF55785">
    <property type="entry name" value="PYP-like sensor domain (PAS domain)"/>
    <property type="match status" value="2"/>
</dbReference>
<evidence type="ECO:0000259" key="8">
    <source>
        <dbReference type="PROSITE" id="PS50112"/>
    </source>
</evidence>
<dbReference type="Pfam" id="PF00512">
    <property type="entry name" value="HisKA"/>
    <property type="match status" value="1"/>
</dbReference>
<evidence type="ECO:0000256" key="1">
    <source>
        <dbReference type="ARBA" id="ARBA00000085"/>
    </source>
</evidence>
<evidence type="ECO:0000313" key="10">
    <source>
        <dbReference type="EMBL" id="NLR66250.1"/>
    </source>
</evidence>